<proteinExistence type="predicted"/>
<organism evidence="1 2">
    <name type="scientific">Elysia chlorotica</name>
    <name type="common">Eastern emerald elysia</name>
    <name type="synonym">Sea slug</name>
    <dbReference type="NCBI Taxonomy" id="188477"/>
    <lineage>
        <taxon>Eukaryota</taxon>
        <taxon>Metazoa</taxon>
        <taxon>Spiralia</taxon>
        <taxon>Lophotrochozoa</taxon>
        <taxon>Mollusca</taxon>
        <taxon>Gastropoda</taxon>
        <taxon>Heterobranchia</taxon>
        <taxon>Euthyneura</taxon>
        <taxon>Panpulmonata</taxon>
        <taxon>Sacoglossa</taxon>
        <taxon>Placobranchoidea</taxon>
        <taxon>Plakobranchidae</taxon>
        <taxon>Elysia</taxon>
    </lineage>
</organism>
<evidence type="ECO:0000313" key="1">
    <source>
        <dbReference type="EMBL" id="RUS79754.1"/>
    </source>
</evidence>
<protein>
    <submittedName>
        <fullName evidence="1">Uncharacterized protein</fullName>
    </submittedName>
</protein>
<sequence length="100" mass="11272">MDDHSSDEEDENILTYIYGVCENLYSTICFCFRENKETDHGEDDMYGSSALQINPNMQSSNAPGIQPVVVKDQSPVINRVPTVESLAQLNLGAMDRRRFP</sequence>
<dbReference type="Proteomes" id="UP000271974">
    <property type="component" value="Unassembled WGS sequence"/>
</dbReference>
<name>A0A3S1HHY8_ELYCH</name>
<evidence type="ECO:0000313" key="2">
    <source>
        <dbReference type="Proteomes" id="UP000271974"/>
    </source>
</evidence>
<keyword evidence="2" id="KW-1185">Reference proteome</keyword>
<dbReference type="EMBL" id="RQTK01000429">
    <property type="protein sequence ID" value="RUS79754.1"/>
    <property type="molecule type" value="Genomic_DNA"/>
</dbReference>
<gene>
    <name evidence="1" type="ORF">EGW08_012470</name>
</gene>
<comment type="caution">
    <text evidence="1">The sequence shown here is derived from an EMBL/GenBank/DDBJ whole genome shotgun (WGS) entry which is preliminary data.</text>
</comment>
<accession>A0A3S1HHY8</accession>
<dbReference type="AlphaFoldDB" id="A0A3S1HHY8"/>
<reference evidence="1 2" key="1">
    <citation type="submission" date="2019-01" db="EMBL/GenBank/DDBJ databases">
        <title>A draft genome assembly of the solar-powered sea slug Elysia chlorotica.</title>
        <authorList>
            <person name="Cai H."/>
            <person name="Li Q."/>
            <person name="Fang X."/>
            <person name="Li J."/>
            <person name="Curtis N.E."/>
            <person name="Altenburger A."/>
            <person name="Shibata T."/>
            <person name="Feng M."/>
            <person name="Maeda T."/>
            <person name="Schwartz J.A."/>
            <person name="Shigenobu S."/>
            <person name="Lundholm N."/>
            <person name="Nishiyama T."/>
            <person name="Yang H."/>
            <person name="Hasebe M."/>
            <person name="Li S."/>
            <person name="Pierce S.K."/>
            <person name="Wang J."/>
        </authorList>
    </citation>
    <scope>NUCLEOTIDE SEQUENCE [LARGE SCALE GENOMIC DNA]</scope>
    <source>
        <strain evidence="1">EC2010</strain>
        <tissue evidence="1">Whole organism of an adult</tissue>
    </source>
</reference>